<keyword evidence="6" id="KW-1185">Reference proteome</keyword>
<keyword evidence="2" id="KW-0812">Transmembrane</keyword>
<dbReference type="PANTHER" id="PTHR34220">
    <property type="entry name" value="SENSOR HISTIDINE KINASE YPDA"/>
    <property type="match status" value="1"/>
</dbReference>
<keyword evidence="1" id="KW-0802">TPR repeat</keyword>
<dbReference type="InterPro" id="IPR011990">
    <property type="entry name" value="TPR-like_helical_dom_sf"/>
</dbReference>
<dbReference type="RefSeq" id="WP_084190280.1">
    <property type="nucleotide sequence ID" value="NZ_FRAA01000001.1"/>
</dbReference>
<evidence type="ECO:0000256" key="1">
    <source>
        <dbReference type="PROSITE-ProRule" id="PRU00339"/>
    </source>
</evidence>
<evidence type="ECO:0000256" key="2">
    <source>
        <dbReference type="SAM" id="Phobius"/>
    </source>
</evidence>
<dbReference type="Proteomes" id="UP000184474">
    <property type="component" value="Unassembled WGS sequence"/>
</dbReference>
<name>A0A1M6JR96_REIAG</name>
<dbReference type="InterPro" id="IPR050640">
    <property type="entry name" value="Bact_2-comp_sensor_kinase"/>
</dbReference>
<feature type="repeat" description="TPR" evidence="1">
    <location>
        <begin position="115"/>
        <end position="148"/>
    </location>
</feature>
<dbReference type="Gene3D" id="3.30.565.10">
    <property type="entry name" value="Histidine kinase-like ATPase, C-terminal domain"/>
    <property type="match status" value="1"/>
</dbReference>
<dbReference type="PANTHER" id="PTHR34220:SF9">
    <property type="entry name" value="SIGNAL TRANSDUCTION HISTIDINE KINASE INTERNAL REGION DOMAIN-CONTAINING PROTEIN"/>
    <property type="match status" value="1"/>
</dbReference>
<dbReference type="InterPro" id="IPR010559">
    <property type="entry name" value="Sig_transdc_His_kin_internal"/>
</dbReference>
<evidence type="ECO:0000256" key="3">
    <source>
        <dbReference type="SAM" id="SignalP"/>
    </source>
</evidence>
<dbReference type="InterPro" id="IPR036890">
    <property type="entry name" value="HATPase_C_sf"/>
</dbReference>
<feature type="domain" description="Signal transduction histidine kinase internal region" evidence="4">
    <location>
        <begin position="427"/>
        <end position="505"/>
    </location>
</feature>
<feature type="signal peptide" evidence="3">
    <location>
        <begin position="1"/>
        <end position="24"/>
    </location>
</feature>
<evidence type="ECO:0000313" key="5">
    <source>
        <dbReference type="EMBL" id="SHJ49204.1"/>
    </source>
</evidence>
<protein>
    <submittedName>
        <fullName evidence="5">Histidine kinase-, DNA gyrase B-, and HSP90-like ATPase</fullName>
    </submittedName>
</protein>
<dbReference type="GO" id="GO:0000155">
    <property type="term" value="F:phosphorelay sensor kinase activity"/>
    <property type="evidence" value="ECO:0007669"/>
    <property type="project" value="InterPro"/>
</dbReference>
<keyword evidence="5" id="KW-0418">Kinase</keyword>
<gene>
    <name evidence="5" type="ORF">SAMN04488028_101291</name>
</gene>
<dbReference type="Gene3D" id="1.25.40.10">
    <property type="entry name" value="Tetratricopeptide repeat domain"/>
    <property type="match status" value="2"/>
</dbReference>
<keyword evidence="2" id="KW-1133">Transmembrane helix</keyword>
<dbReference type="InterPro" id="IPR019734">
    <property type="entry name" value="TPR_rpt"/>
</dbReference>
<dbReference type="STRING" id="156994.SAMN04488028_101291"/>
<feature type="transmembrane region" description="Helical" evidence="2">
    <location>
        <begin position="392"/>
        <end position="412"/>
    </location>
</feature>
<dbReference type="SMART" id="SM00028">
    <property type="entry name" value="TPR"/>
    <property type="match status" value="3"/>
</dbReference>
<dbReference type="SUPFAM" id="SSF48452">
    <property type="entry name" value="TPR-like"/>
    <property type="match status" value="1"/>
</dbReference>
<keyword evidence="5" id="KW-0808">Transferase</keyword>
<sequence length="630" mass="71081">MSKALFTLFTLAIFSLSCSQKQSAQLEPITSSQDSLTMEEIRGRWKKSLYQTPDSVKAAAEEMLQFAQAKGIRSGIIAGNNMTAVYYSKSGDDKQALEIYDENLTLNQGDLKGEANIYNNMGNCYLRLGDFDLALEAQIKGLKAEEARDNTEGIAISHLNISGVYAHLKNDDKTLESAMKAYDMAQKHSIEPVIMQSAFQIAELRIKQGNDSLGMVYADTVIRSAQRLGSSFGVHKGMSVQAKALAKQGKLPEALAVIREVKSYYLSKDVKNEVLLQSVSEIEFLNMMERYHESEILISKALNLAQQLGEKEQLASLYYTLSMIHQHRNNAIAALEDFKRYHSYKDSLLNSEKVKAIEDMAIKYETEKKEAEIATLSQQAAIQALELKQKNLAILIGLVVFTLVIVIAYFVYRERSLKKERAQTELEQRFLRSQLNPHFIFNALMAIQNFMLKNDGPTAAMYLTKFSKLMREILESSRQEFIPLASEVELITNYLDIHKMRLNDAFAYSIEIDEAVDPETDTIPPMFVQPFVENAIEHGIADKKNGGQIDLRFKKYDEHIAIEITDNGKGLIKKTHSGHNSLASTIIQERMTLFNKSLKTKIQLVLGDIKNDQGEIEGTRVELKVPFSYI</sequence>
<proteinExistence type="predicted"/>
<dbReference type="SUPFAM" id="SSF55874">
    <property type="entry name" value="ATPase domain of HSP90 chaperone/DNA topoisomerase II/histidine kinase"/>
    <property type="match status" value="1"/>
</dbReference>
<keyword evidence="3" id="KW-0732">Signal</keyword>
<dbReference type="Pfam" id="PF13424">
    <property type="entry name" value="TPR_12"/>
    <property type="match status" value="1"/>
</dbReference>
<feature type="chain" id="PRO_5013336816" evidence="3">
    <location>
        <begin position="25"/>
        <end position="630"/>
    </location>
</feature>
<reference evidence="6" key="1">
    <citation type="submission" date="2016-11" db="EMBL/GenBank/DDBJ databases">
        <authorList>
            <person name="Varghese N."/>
            <person name="Submissions S."/>
        </authorList>
    </citation>
    <scope>NUCLEOTIDE SEQUENCE [LARGE SCALE GENOMIC DNA]</scope>
    <source>
        <strain evidence="6">DSM 26134</strain>
    </source>
</reference>
<dbReference type="PROSITE" id="PS51257">
    <property type="entry name" value="PROKAR_LIPOPROTEIN"/>
    <property type="match status" value="1"/>
</dbReference>
<evidence type="ECO:0000313" key="6">
    <source>
        <dbReference type="Proteomes" id="UP000184474"/>
    </source>
</evidence>
<dbReference type="EMBL" id="FRAA01000001">
    <property type="protein sequence ID" value="SHJ49204.1"/>
    <property type="molecule type" value="Genomic_DNA"/>
</dbReference>
<dbReference type="AlphaFoldDB" id="A0A1M6JR96"/>
<dbReference type="PROSITE" id="PS50005">
    <property type="entry name" value="TPR"/>
    <property type="match status" value="1"/>
</dbReference>
<organism evidence="5 6">
    <name type="scientific">Reichenbachiella agariperforans</name>
    <dbReference type="NCBI Taxonomy" id="156994"/>
    <lineage>
        <taxon>Bacteria</taxon>
        <taxon>Pseudomonadati</taxon>
        <taxon>Bacteroidota</taxon>
        <taxon>Cytophagia</taxon>
        <taxon>Cytophagales</taxon>
        <taxon>Reichenbachiellaceae</taxon>
        <taxon>Reichenbachiella</taxon>
    </lineage>
</organism>
<keyword evidence="2" id="KW-0472">Membrane</keyword>
<dbReference type="GO" id="GO:0016020">
    <property type="term" value="C:membrane"/>
    <property type="evidence" value="ECO:0007669"/>
    <property type="project" value="InterPro"/>
</dbReference>
<accession>A0A1M6JR96</accession>
<dbReference type="Pfam" id="PF06580">
    <property type="entry name" value="His_kinase"/>
    <property type="match status" value="1"/>
</dbReference>
<evidence type="ECO:0000259" key="4">
    <source>
        <dbReference type="Pfam" id="PF06580"/>
    </source>
</evidence>